<name>A0A084R0W1_STAC4</name>
<dbReference type="Proteomes" id="UP000028524">
    <property type="component" value="Unassembled WGS sequence"/>
</dbReference>
<organism evidence="2 3">
    <name type="scientific">Stachybotrys chlorohalonatus (strain IBT 40285)</name>
    <dbReference type="NCBI Taxonomy" id="1283841"/>
    <lineage>
        <taxon>Eukaryota</taxon>
        <taxon>Fungi</taxon>
        <taxon>Dikarya</taxon>
        <taxon>Ascomycota</taxon>
        <taxon>Pezizomycotina</taxon>
        <taxon>Sordariomycetes</taxon>
        <taxon>Hypocreomycetidae</taxon>
        <taxon>Hypocreales</taxon>
        <taxon>Stachybotryaceae</taxon>
        <taxon>Stachybotrys</taxon>
    </lineage>
</organism>
<sequence length="66" mass="6624">MPENKMTKEDAARIQSSQARQGGDMTGFPARAQAAADRNATAGQQNTGGAAQGNNSSGQSSGQGAK</sequence>
<feature type="region of interest" description="Disordered" evidence="1">
    <location>
        <begin position="1"/>
        <end position="66"/>
    </location>
</feature>
<gene>
    <name evidence="2" type="ORF">S40285_09997</name>
</gene>
<feature type="compositionally biased region" description="Low complexity" evidence="1">
    <location>
        <begin position="30"/>
        <end position="66"/>
    </location>
</feature>
<keyword evidence="3" id="KW-1185">Reference proteome</keyword>
<dbReference type="AlphaFoldDB" id="A0A084R0W1"/>
<dbReference type="HOGENOM" id="CLU_193137_0_1_1"/>
<reference evidence="2 3" key="1">
    <citation type="journal article" date="2014" name="BMC Genomics">
        <title>Comparative genome sequencing reveals chemotype-specific gene clusters in the toxigenic black mold Stachybotrys.</title>
        <authorList>
            <person name="Semeiks J."/>
            <person name="Borek D."/>
            <person name="Otwinowski Z."/>
            <person name="Grishin N.V."/>
        </authorList>
    </citation>
    <scope>NUCLEOTIDE SEQUENCE [LARGE SCALE GENOMIC DNA]</scope>
    <source>
        <strain evidence="2 3">IBT 40285</strain>
    </source>
</reference>
<dbReference type="EMBL" id="KL659358">
    <property type="protein sequence ID" value="KFA69846.1"/>
    <property type="molecule type" value="Genomic_DNA"/>
</dbReference>
<dbReference type="OMA" id="ANSGQCG"/>
<proteinExistence type="predicted"/>
<accession>A0A084R0W1</accession>
<evidence type="ECO:0000313" key="2">
    <source>
        <dbReference type="EMBL" id="KFA69846.1"/>
    </source>
</evidence>
<evidence type="ECO:0000256" key="1">
    <source>
        <dbReference type="SAM" id="MobiDB-lite"/>
    </source>
</evidence>
<dbReference type="InParanoid" id="A0A084R0W1"/>
<protein>
    <submittedName>
        <fullName evidence="2">Uncharacterized protein</fullName>
    </submittedName>
</protein>
<evidence type="ECO:0000313" key="3">
    <source>
        <dbReference type="Proteomes" id="UP000028524"/>
    </source>
</evidence>
<feature type="compositionally biased region" description="Basic and acidic residues" evidence="1">
    <location>
        <begin position="1"/>
        <end position="12"/>
    </location>
</feature>